<reference evidence="4 5" key="1">
    <citation type="submission" date="2016-09" db="EMBL/GenBank/DDBJ databases">
        <authorList>
            <person name="Laine KS P."/>
        </authorList>
    </citation>
    <scope>NUCLEOTIDE SEQUENCE [LARGE SCALE GENOMIC DNA]</scope>
    <source>
        <strain evidence="4">PFRJS-23</strain>
    </source>
</reference>
<organism evidence="4 5">
    <name type="scientific">Propionibacterium freudenreichii</name>
    <dbReference type="NCBI Taxonomy" id="1744"/>
    <lineage>
        <taxon>Bacteria</taxon>
        <taxon>Bacillati</taxon>
        <taxon>Actinomycetota</taxon>
        <taxon>Actinomycetes</taxon>
        <taxon>Propionibacteriales</taxon>
        <taxon>Propionibacteriaceae</taxon>
        <taxon>Propionibacterium</taxon>
    </lineage>
</organism>
<accession>A0A0A8R5P1</accession>
<dbReference type="GO" id="GO:0016994">
    <property type="term" value="F:precorrin-6A reductase activity"/>
    <property type="evidence" value="ECO:0007669"/>
    <property type="project" value="InterPro"/>
</dbReference>
<dbReference type="GeneID" id="61222533"/>
<dbReference type="PANTHER" id="PTHR36925:SF1">
    <property type="entry name" value="COBALT-PRECORRIN-6A REDUCTASE"/>
    <property type="match status" value="1"/>
</dbReference>
<evidence type="ECO:0000256" key="2">
    <source>
        <dbReference type="ARBA" id="ARBA00022573"/>
    </source>
</evidence>
<dbReference type="Pfam" id="PF02571">
    <property type="entry name" value="CbiJ"/>
    <property type="match status" value="1"/>
</dbReference>
<gene>
    <name evidence="4" type="ORF">PFR_JS23_1508</name>
</gene>
<dbReference type="RefSeq" id="WP_013160692.1">
    <property type="nucleotide sequence ID" value="NZ_CCYP01000023.1"/>
</dbReference>
<sequence length="255" mass="27066">MSTGSIDPEVLVLGGTRLARQLARTLTDAGISALTSLAGRTRAPRQLPGPTRHGGFGGVEGLARWLHDNRPRVVVNATHAFAATISAHAARACRRADLPLARLVPTSWAAQPDAATWIWVADNASAVRAVRALPDPVLLTVGRQATAEYLALGDRDITHRVIDAPDEGLPPRWRLLNARGPFSEAAEEALMDDPGHRIATLVTKDSGGDQPAAKLVVAARTGARVVMIARPPVPDYGIVLHDVADTLDWVRSALG</sequence>
<evidence type="ECO:0000256" key="3">
    <source>
        <dbReference type="ARBA" id="ARBA00023002"/>
    </source>
</evidence>
<proteinExistence type="predicted"/>
<dbReference type="NCBIfam" id="NF005968">
    <property type="entry name" value="PRK08057.1-2"/>
    <property type="match status" value="1"/>
</dbReference>
<dbReference type="PANTHER" id="PTHR36925">
    <property type="entry name" value="COBALT-PRECORRIN-6A REDUCTASE"/>
    <property type="match status" value="1"/>
</dbReference>
<evidence type="ECO:0000313" key="4">
    <source>
        <dbReference type="EMBL" id="SCQ79875.1"/>
    </source>
</evidence>
<protein>
    <submittedName>
        <fullName evidence="4">Precorrin-6x reductase cobK</fullName>
    </submittedName>
</protein>
<dbReference type="AlphaFoldDB" id="A0A0A8R5P1"/>
<dbReference type="OrthoDB" id="5183775at2"/>
<name>A0A0A8R5P1_9ACTN</name>
<keyword evidence="3" id="KW-0560">Oxidoreductase</keyword>
<evidence type="ECO:0000313" key="5">
    <source>
        <dbReference type="Proteomes" id="UP000250080"/>
    </source>
</evidence>
<dbReference type="PROSITE" id="PS51014">
    <property type="entry name" value="COBK_CBIJ"/>
    <property type="match status" value="1"/>
</dbReference>
<dbReference type="UniPathway" id="UPA00148"/>
<dbReference type="Proteomes" id="UP000250080">
    <property type="component" value="Chromosome I"/>
</dbReference>
<dbReference type="GO" id="GO:0009236">
    <property type="term" value="P:cobalamin biosynthetic process"/>
    <property type="evidence" value="ECO:0007669"/>
    <property type="project" value="UniProtKB-UniPathway"/>
</dbReference>
<comment type="pathway">
    <text evidence="1">Cofactor biosynthesis; adenosylcobalamin biosynthesis.</text>
</comment>
<dbReference type="OMA" id="THPYAAQ"/>
<dbReference type="InterPro" id="IPR003723">
    <property type="entry name" value="Precorrin-6x_reduct"/>
</dbReference>
<keyword evidence="2" id="KW-0169">Cobalamin biosynthesis</keyword>
<evidence type="ECO:0000256" key="1">
    <source>
        <dbReference type="ARBA" id="ARBA00004953"/>
    </source>
</evidence>
<dbReference type="EMBL" id="LT618793">
    <property type="protein sequence ID" value="SCQ79875.1"/>
    <property type="molecule type" value="Genomic_DNA"/>
</dbReference>